<proteinExistence type="predicted"/>
<accession>A0A0F9FK93</accession>
<evidence type="ECO:0000313" key="1">
    <source>
        <dbReference type="EMBL" id="KKL86703.1"/>
    </source>
</evidence>
<evidence type="ECO:0008006" key="2">
    <source>
        <dbReference type="Google" id="ProtNLM"/>
    </source>
</evidence>
<reference evidence="1" key="1">
    <citation type="journal article" date="2015" name="Nature">
        <title>Complex archaea that bridge the gap between prokaryotes and eukaryotes.</title>
        <authorList>
            <person name="Spang A."/>
            <person name="Saw J.H."/>
            <person name="Jorgensen S.L."/>
            <person name="Zaremba-Niedzwiedzka K."/>
            <person name="Martijn J."/>
            <person name="Lind A.E."/>
            <person name="van Eijk R."/>
            <person name="Schleper C."/>
            <person name="Guy L."/>
            <person name="Ettema T.J."/>
        </authorList>
    </citation>
    <scope>NUCLEOTIDE SEQUENCE</scope>
</reference>
<organism evidence="1">
    <name type="scientific">marine sediment metagenome</name>
    <dbReference type="NCBI Taxonomy" id="412755"/>
    <lineage>
        <taxon>unclassified sequences</taxon>
        <taxon>metagenomes</taxon>
        <taxon>ecological metagenomes</taxon>
    </lineage>
</organism>
<dbReference type="AlphaFoldDB" id="A0A0F9FK93"/>
<name>A0A0F9FK93_9ZZZZ</name>
<sequence>MVSCARRKRVFKLMRKILLLVSIFFISTSYSLERAPWFGDVFEFHFLSKYTYYYFNRVDAALVQPDSSSNNHLVHFNMSFSPSLQWSIDSDLEFIETPRQNFGFRSVAFQTRYLFKDDILGDPLSISLGGNFRIVSSESLKDVSTLYHSDSDFELNLAFGKEFSRLDYWRFRFWFYGAVGVANKGSPWLRGNFALEGNLNEKRKWSLFVDAMHGYGKREFVDVFNFDGYGKIRERNIDFGFKYGYRLSVWGTLSFEYKRRVLAKRCPENVNFFSVSYLMPFSF</sequence>
<protein>
    <recommendedName>
        <fullName evidence="2">Alginate export domain-containing protein</fullName>
    </recommendedName>
</protein>
<dbReference type="EMBL" id="LAZR01021036">
    <property type="protein sequence ID" value="KKL86703.1"/>
    <property type="molecule type" value="Genomic_DNA"/>
</dbReference>
<comment type="caution">
    <text evidence="1">The sequence shown here is derived from an EMBL/GenBank/DDBJ whole genome shotgun (WGS) entry which is preliminary data.</text>
</comment>
<gene>
    <name evidence="1" type="ORF">LCGC14_1942090</name>
</gene>